<dbReference type="InterPro" id="IPR043132">
    <property type="entry name" value="BCAT-like_C"/>
</dbReference>
<reference evidence="1" key="1">
    <citation type="journal article" date="2023" name="Mol. Phylogenet. Evol.">
        <title>Genome-scale phylogeny and comparative genomics of the fungal order Sordariales.</title>
        <authorList>
            <person name="Hensen N."/>
            <person name="Bonometti L."/>
            <person name="Westerberg I."/>
            <person name="Brannstrom I.O."/>
            <person name="Guillou S."/>
            <person name="Cros-Aarteil S."/>
            <person name="Calhoun S."/>
            <person name="Haridas S."/>
            <person name="Kuo A."/>
            <person name="Mondo S."/>
            <person name="Pangilinan J."/>
            <person name="Riley R."/>
            <person name="LaButti K."/>
            <person name="Andreopoulos B."/>
            <person name="Lipzen A."/>
            <person name="Chen C."/>
            <person name="Yan M."/>
            <person name="Daum C."/>
            <person name="Ng V."/>
            <person name="Clum A."/>
            <person name="Steindorff A."/>
            <person name="Ohm R.A."/>
            <person name="Martin F."/>
            <person name="Silar P."/>
            <person name="Natvig D.O."/>
            <person name="Lalanne C."/>
            <person name="Gautier V."/>
            <person name="Ament-Velasquez S.L."/>
            <person name="Kruys A."/>
            <person name="Hutchinson M.I."/>
            <person name="Powell A.J."/>
            <person name="Barry K."/>
            <person name="Miller A.N."/>
            <person name="Grigoriev I.V."/>
            <person name="Debuchy R."/>
            <person name="Gladieux P."/>
            <person name="Hiltunen Thoren M."/>
            <person name="Johannesson H."/>
        </authorList>
    </citation>
    <scope>NUCLEOTIDE SEQUENCE</scope>
    <source>
        <strain evidence="1">CBS 314.62</strain>
    </source>
</reference>
<gene>
    <name evidence="1" type="ORF">B0T22DRAFT_410560</name>
</gene>
<comment type="caution">
    <text evidence="1">The sequence shown here is derived from an EMBL/GenBank/DDBJ whole genome shotgun (WGS) entry which is preliminary data.</text>
</comment>
<proteinExistence type="predicted"/>
<evidence type="ECO:0000313" key="2">
    <source>
        <dbReference type="Proteomes" id="UP001270362"/>
    </source>
</evidence>
<dbReference type="EMBL" id="JAULSO010000003">
    <property type="protein sequence ID" value="KAK3685883.1"/>
    <property type="molecule type" value="Genomic_DNA"/>
</dbReference>
<dbReference type="GO" id="GO:0003824">
    <property type="term" value="F:catalytic activity"/>
    <property type="evidence" value="ECO:0007669"/>
    <property type="project" value="InterPro"/>
</dbReference>
<dbReference type="Pfam" id="PF01063">
    <property type="entry name" value="Aminotran_4"/>
    <property type="match status" value="1"/>
</dbReference>
<dbReference type="Gene3D" id="3.20.10.10">
    <property type="entry name" value="D-amino Acid Aminotransferase, subunit A, domain 2"/>
    <property type="match status" value="1"/>
</dbReference>
<dbReference type="InterPro" id="IPR036038">
    <property type="entry name" value="Aminotransferase-like"/>
</dbReference>
<dbReference type="InterPro" id="IPR001544">
    <property type="entry name" value="Aminotrans_IV"/>
</dbReference>
<protein>
    <submittedName>
        <fullName evidence="1">4-amino-4-deoxychorismate protein</fullName>
    </submittedName>
</protein>
<dbReference type="AlphaFoldDB" id="A0AAE0X6L7"/>
<evidence type="ECO:0000313" key="1">
    <source>
        <dbReference type="EMBL" id="KAK3685883.1"/>
    </source>
</evidence>
<sequence>MQLSRSSTAVDGSSPHKREESLSIFSTLRYDLQLLQVPSRSMGHAGWNHKTASPFYMLNYHRDRILNAAVHFGWDRVVESLSGDGGLDLLAARLTRVVESTLGIYQTSPVRLKVSFTGNDPSMNIEAWSSIPDTALANLFPKSLPSPHSNPKAEGSHQMPLKEAAYEVVLDAKKISPSEWTHFKTSRRQMYDEARQRAQIKLGDSKEVLMVNDTYGTIMEGSITTPYLWRHGRWVTPPVSSEYGPESGSGGQDGTTRRWALQSGLACEEAIPVDSVVDGEECWLSNGGRGFMFGRIKMR</sequence>
<name>A0AAE0X6L7_9PEZI</name>
<organism evidence="1 2">
    <name type="scientific">Podospora appendiculata</name>
    <dbReference type="NCBI Taxonomy" id="314037"/>
    <lineage>
        <taxon>Eukaryota</taxon>
        <taxon>Fungi</taxon>
        <taxon>Dikarya</taxon>
        <taxon>Ascomycota</taxon>
        <taxon>Pezizomycotina</taxon>
        <taxon>Sordariomycetes</taxon>
        <taxon>Sordariomycetidae</taxon>
        <taxon>Sordariales</taxon>
        <taxon>Podosporaceae</taxon>
        <taxon>Podospora</taxon>
    </lineage>
</organism>
<accession>A0AAE0X6L7</accession>
<keyword evidence="2" id="KW-1185">Reference proteome</keyword>
<dbReference type="Proteomes" id="UP001270362">
    <property type="component" value="Unassembled WGS sequence"/>
</dbReference>
<reference evidence="1" key="2">
    <citation type="submission" date="2023-06" db="EMBL/GenBank/DDBJ databases">
        <authorList>
            <consortium name="Lawrence Berkeley National Laboratory"/>
            <person name="Haridas S."/>
            <person name="Hensen N."/>
            <person name="Bonometti L."/>
            <person name="Westerberg I."/>
            <person name="Brannstrom I.O."/>
            <person name="Guillou S."/>
            <person name="Cros-Aarteil S."/>
            <person name="Calhoun S."/>
            <person name="Kuo A."/>
            <person name="Mondo S."/>
            <person name="Pangilinan J."/>
            <person name="Riley R."/>
            <person name="Labutti K."/>
            <person name="Andreopoulos B."/>
            <person name="Lipzen A."/>
            <person name="Chen C."/>
            <person name="Yanf M."/>
            <person name="Daum C."/>
            <person name="Ng V."/>
            <person name="Clum A."/>
            <person name="Steindorff A."/>
            <person name="Ohm R."/>
            <person name="Martin F."/>
            <person name="Silar P."/>
            <person name="Natvig D."/>
            <person name="Lalanne C."/>
            <person name="Gautier V."/>
            <person name="Ament-Velasquez S.L."/>
            <person name="Kruys A."/>
            <person name="Hutchinson M.I."/>
            <person name="Powell A.J."/>
            <person name="Barry K."/>
            <person name="Miller A.N."/>
            <person name="Grigoriev I.V."/>
            <person name="Debuchy R."/>
            <person name="Gladieux P."/>
            <person name="Thoren M.H."/>
            <person name="Johannesson H."/>
        </authorList>
    </citation>
    <scope>NUCLEOTIDE SEQUENCE</scope>
    <source>
        <strain evidence="1">CBS 314.62</strain>
    </source>
</reference>
<dbReference type="SUPFAM" id="SSF56752">
    <property type="entry name" value="D-aminoacid aminotransferase-like PLP-dependent enzymes"/>
    <property type="match status" value="1"/>
</dbReference>